<dbReference type="AlphaFoldDB" id="A0A4P6MMA2"/>
<accession>A0A4P6MMA2</accession>
<evidence type="ECO:0000313" key="4">
    <source>
        <dbReference type="Proteomes" id="UP000289326"/>
    </source>
</evidence>
<evidence type="ECO:0008006" key="5">
    <source>
        <dbReference type="Google" id="ProtNLM"/>
    </source>
</evidence>
<feature type="compositionally biased region" description="Basic and acidic residues" evidence="1">
    <location>
        <begin position="61"/>
        <end position="70"/>
    </location>
</feature>
<dbReference type="RefSeq" id="WP_130429385.1">
    <property type="nucleotide sequence ID" value="NZ_CP034841.1"/>
</dbReference>
<dbReference type="PROSITE" id="PS51257">
    <property type="entry name" value="PROKAR_LIPOPROTEIN"/>
    <property type="match status" value="1"/>
</dbReference>
<dbReference type="OrthoDB" id="395515at2"/>
<feature type="signal peptide" evidence="2">
    <location>
        <begin position="1"/>
        <end position="22"/>
    </location>
</feature>
<proteinExistence type="predicted"/>
<reference evidence="3 4" key="1">
    <citation type="submission" date="2019-01" db="EMBL/GenBank/DDBJ databases">
        <title>Complete sequence and annotation of the Mycoplasma phocirhinis strain 852T genome.</title>
        <authorList>
            <person name="Frasca S.Jr."/>
            <person name="Kutish G.F."/>
            <person name="Castellanos Gell J."/>
            <person name="Michaels D.L."/>
            <person name="Brown D.R."/>
        </authorList>
    </citation>
    <scope>NUCLEOTIDE SEQUENCE [LARGE SCALE GENOMIC DNA]</scope>
    <source>
        <strain evidence="3 4">852</strain>
    </source>
</reference>
<name>A0A4P6MMA2_9BACT</name>
<sequence>MKKINLILGLGLSTITLSSVLACTKQDNNKFDNPNMGLKPGPSEPNQADKIGQNTNTSKQTEPKNIEDKPNTPTPNDDIPLNFFDQIEGKNLKNVFNKIVFPKNIVLKNTDLNTQIIKNYFKREMYKSVSYVFDANTLDQIPQWMNFENAKTNKIKNIPDMSIFFNDQNNLTKYVRKIMPTFLGENEIKQIDANTIKLEKNISQFVNQNFKNKELTLYFIVQNNSIKAIGENRNKSYVIPIQLNIDTLLKFKGRVSSVNEEFVPYDANLPNLGIEYNARIDNDNNLIVELHSDENTFVFNSFNLKDGQIYIDKFNTLIDASYFTSKNADKNFSLSEHNNTSSLHTKLSSLENLYNVNLDPNALLVQAKRVDLPQNTTTLFDKIRQRTFSVGGGTMTMLAKVSPNNPNDYRFYFITNHHVSDILQNNWNDARVNKNFVIWNQNDALISANDESSAVEVFDSQLDLNVWVAQDQSNTAGIKLSNTNANADYSINIIDIEPLMQKAKQKNNQRVYKYLQNWFTLKPLKLSQYTNYITDASFVKLYLASFPISHNKNNGGRRYREHIINQAESIIINDQPRENEKYGHFKTFTVKDQEILNSNIDLISGASGSVVYDENGDMVAIFMQNIDPNLYGFGLLSSHEYDYLGFASSNNPNSFLNKLKNLAASQPDKYDDSVFN</sequence>
<evidence type="ECO:0000256" key="1">
    <source>
        <dbReference type="SAM" id="MobiDB-lite"/>
    </source>
</evidence>
<feature type="chain" id="PRO_5020429235" description="DUF31 domain-containing protein" evidence="2">
    <location>
        <begin position="23"/>
        <end position="676"/>
    </location>
</feature>
<feature type="region of interest" description="Disordered" evidence="1">
    <location>
        <begin position="31"/>
        <end position="78"/>
    </location>
</feature>
<evidence type="ECO:0000256" key="2">
    <source>
        <dbReference type="SAM" id="SignalP"/>
    </source>
</evidence>
<dbReference type="KEGG" id="mphi:EG856_01565"/>
<dbReference type="Proteomes" id="UP000289326">
    <property type="component" value="Chromosome"/>
</dbReference>
<gene>
    <name evidence="3" type="ORF">EG856_01565</name>
</gene>
<keyword evidence="4" id="KW-1185">Reference proteome</keyword>
<keyword evidence="2" id="KW-0732">Signal</keyword>
<protein>
    <recommendedName>
        <fullName evidence="5">DUF31 domain-containing protein</fullName>
    </recommendedName>
</protein>
<evidence type="ECO:0000313" key="3">
    <source>
        <dbReference type="EMBL" id="QBF34608.1"/>
    </source>
</evidence>
<organism evidence="3 4">
    <name type="scientific">Mycoplasmopsis phocirhinis</name>
    <dbReference type="NCBI Taxonomy" id="142650"/>
    <lineage>
        <taxon>Bacteria</taxon>
        <taxon>Bacillati</taxon>
        <taxon>Mycoplasmatota</taxon>
        <taxon>Mycoplasmoidales</taxon>
        <taxon>Metamycoplasmataceae</taxon>
        <taxon>Mycoplasmopsis</taxon>
    </lineage>
</organism>
<dbReference type="EMBL" id="CP034841">
    <property type="protein sequence ID" value="QBF34608.1"/>
    <property type="molecule type" value="Genomic_DNA"/>
</dbReference>